<protein>
    <submittedName>
        <fullName evidence="1">Uncharacterized protein</fullName>
    </submittedName>
</protein>
<sequence>MKKIIAVLISAALLHPALSHADKKHYKKYKKHHARHHVSNVFVSNTGDKSMSLVQCTSPKGKRRHHQIDESTVCKEVDNLVVDFGTAWPANQYRGNPQWWWSGLSGEIVGIHARNSLDPLQDGANTVRVNTYTYDGVPPGQPAKGANFVGVTPRGKTVWNAAREIDEIQEIDTDPKSATFGQILTHIAVPLSGLEGPGSDTKGKMRPCDMSITPSGKYLWEPDIGGETVTGVDIHAKEVVSQLVIPRVNPDERVIPFMLTTNNKYAVLQNFEAPFGTVDILDVSDPEHPKHIKKLTQADGLGLNPQTGEFTSHDKYHYIINNGSPEVPGDVDVLELETLQLVKKIALPENCRPHAGDHTKDKRYFVVNCSGSDSVAVISNKSWEVVQNVAISGTTPRGVIVR</sequence>
<dbReference type="InterPro" id="IPR015943">
    <property type="entry name" value="WD40/YVTN_repeat-like_dom_sf"/>
</dbReference>
<dbReference type="InterPro" id="IPR051200">
    <property type="entry name" value="Host-pathogen_enzymatic-act"/>
</dbReference>
<proteinExistence type="predicted"/>
<reference evidence="1" key="1">
    <citation type="submission" date="2018-06" db="EMBL/GenBank/DDBJ databases">
        <authorList>
            <person name="Zhirakovskaya E."/>
        </authorList>
    </citation>
    <scope>NUCLEOTIDE SEQUENCE</scope>
</reference>
<dbReference type="PANTHER" id="PTHR47197">
    <property type="entry name" value="PROTEIN NIRF"/>
    <property type="match status" value="1"/>
</dbReference>
<dbReference type="AlphaFoldDB" id="A0A3B0Z1B9"/>
<accession>A0A3B0Z1B9</accession>
<dbReference type="InterPro" id="IPR011048">
    <property type="entry name" value="Haem_d1_sf"/>
</dbReference>
<dbReference type="Gene3D" id="2.130.10.10">
    <property type="entry name" value="YVTN repeat-like/Quinoprotein amine dehydrogenase"/>
    <property type="match status" value="1"/>
</dbReference>
<organism evidence="1">
    <name type="scientific">hydrothermal vent metagenome</name>
    <dbReference type="NCBI Taxonomy" id="652676"/>
    <lineage>
        <taxon>unclassified sequences</taxon>
        <taxon>metagenomes</taxon>
        <taxon>ecological metagenomes</taxon>
    </lineage>
</organism>
<gene>
    <name evidence="1" type="ORF">MNBD_GAMMA13-968</name>
</gene>
<dbReference type="PANTHER" id="PTHR47197:SF3">
    <property type="entry name" value="DIHYDRO-HEME D1 DEHYDROGENASE"/>
    <property type="match status" value="1"/>
</dbReference>
<dbReference type="EMBL" id="UOFK01000215">
    <property type="protein sequence ID" value="VAW80229.1"/>
    <property type="molecule type" value="Genomic_DNA"/>
</dbReference>
<name>A0A3B0Z1B9_9ZZZZ</name>
<dbReference type="SUPFAM" id="SSF63829">
    <property type="entry name" value="Calcium-dependent phosphotriesterase"/>
    <property type="match status" value="1"/>
</dbReference>
<dbReference type="SUPFAM" id="SSF51004">
    <property type="entry name" value="C-terminal (heme d1) domain of cytochrome cd1-nitrite reductase"/>
    <property type="match status" value="1"/>
</dbReference>
<evidence type="ECO:0000313" key="1">
    <source>
        <dbReference type="EMBL" id="VAW80229.1"/>
    </source>
</evidence>